<evidence type="ECO:0000256" key="3">
    <source>
        <dbReference type="ARBA" id="ARBA00022692"/>
    </source>
</evidence>
<dbReference type="GO" id="GO:0008324">
    <property type="term" value="F:monoatomic cation transmembrane transporter activity"/>
    <property type="evidence" value="ECO:0007669"/>
    <property type="project" value="InterPro"/>
</dbReference>
<keyword evidence="2" id="KW-0813">Transport</keyword>
<evidence type="ECO:0000256" key="7">
    <source>
        <dbReference type="SAM" id="MobiDB-lite"/>
    </source>
</evidence>
<evidence type="ECO:0000256" key="5">
    <source>
        <dbReference type="ARBA" id="ARBA00023065"/>
    </source>
</evidence>
<keyword evidence="3 8" id="KW-0812">Transmembrane</keyword>
<keyword evidence="6 8" id="KW-0472">Membrane</keyword>
<dbReference type="InterPro" id="IPR006037">
    <property type="entry name" value="RCK_C"/>
</dbReference>
<dbReference type="Gene3D" id="3.30.70.1450">
    <property type="entry name" value="Regulator of K+ conductance, C-terminal domain"/>
    <property type="match status" value="1"/>
</dbReference>
<feature type="region of interest" description="Disordered" evidence="7">
    <location>
        <begin position="421"/>
        <end position="449"/>
    </location>
</feature>
<dbReference type="AlphaFoldDB" id="A0A3S9HSF0"/>
<dbReference type="Gene3D" id="3.40.50.720">
    <property type="entry name" value="NAD(P)-binding Rossmann-like Domain"/>
    <property type="match status" value="2"/>
</dbReference>
<evidence type="ECO:0000313" key="10">
    <source>
        <dbReference type="EMBL" id="AZP15041.1"/>
    </source>
</evidence>
<comment type="subcellular location">
    <subcellularLocation>
        <location evidence="1">Endomembrane system</location>
        <topology evidence="1">Multi-pass membrane protein</topology>
    </subcellularLocation>
</comment>
<keyword evidence="4 8" id="KW-1133">Transmembrane helix</keyword>
<name>A0A3S9HSF0_9ACTN</name>
<dbReference type="GO" id="GO:0006813">
    <property type="term" value="P:potassium ion transport"/>
    <property type="evidence" value="ECO:0007669"/>
    <property type="project" value="InterPro"/>
</dbReference>
<organism evidence="10 11">
    <name type="scientific">Streptomyces aquilus</name>
    <dbReference type="NCBI Taxonomy" id="2548456"/>
    <lineage>
        <taxon>Bacteria</taxon>
        <taxon>Bacillati</taxon>
        <taxon>Actinomycetota</taxon>
        <taxon>Actinomycetes</taxon>
        <taxon>Kitasatosporales</taxon>
        <taxon>Streptomycetaceae</taxon>
        <taxon>Streptomyces</taxon>
    </lineage>
</organism>
<dbReference type="PANTHER" id="PTHR31563:SF10">
    <property type="entry name" value="ION CHANNEL POLLUX-RELATED"/>
    <property type="match status" value="1"/>
</dbReference>
<keyword evidence="10" id="KW-0449">Lipoprotein</keyword>
<gene>
    <name evidence="10" type="ORF">EJC51_02160</name>
</gene>
<dbReference type="InterPro" id="IPR044849">
    <property type="entry name" value="CASTOR/POLLUX/SYM8-like"/>
</dbReference>
<evidence type="ECO:0000259" key="9">
    <source>
        <dbReference type="PROSITE" id="PS51202"/>
    </source>
</evidence>
<dbReference type="EMBL" id="CP034463">
    <property type="protein sequence ID" value="AZP15041.1"/>
    <property type="molecule type" value="Genomic_DNA"/>
</dbReference>
<evidence type="ECO:0000256" key="8">
    <source>
        <dbReference type="SAM" id="Phobius"/>
    </source>
</evidence>
<sequence>MADAGRRQETPLLRDRARYLFDRTLARSTAALLGWLALGCLTLVVPVSALLVWTDPRAPRSVPGRITAVWRISAETLRLSGVTGSPLRMLLAALLGLIALLCVSTVVGVITTGLGDRLTELRRGRSTVLEQGHTVVLGWSEHIFTVVAELFAARSGRGRHVVTVLADRDAADMHTELTKALGITSPARLVCRTGSPTDPEALALVAPGTARSVLLLPCDDADADSRVIRTLLALRVVIGARPGPPLVATVRHDHHLRAARLAAGLRNTVLEADRTTARLLVQSARQPGLPAALRDLLDFAGAEFHTLDVAGPVGRSYAELAPSFEDACVIGILRADGTAHLTPRPDTLLRAGDRLVVVAHDDHPAAATDCPGHIDERVPTAEHEGADGPTHTLMLGWNRRAPFIVDLLRRTARPGSVLDVVTDPETDPPGAAAHLSHSDGSDLLRVSHRSGDPTRFATLRALDPSRYDSVIVLRDENPAAPGQPDDRTLLTLLMLKAHEEETGRCVRAVAELHDHRSRLLAPLGATSAVVVRGELTALVMTQISHNPALAAVFEEIFTVRGGALALRPAHAYVRPDAEASFATVAAAALARGEAAIGYRARDPRADPVAHRIRLCPRQSERRVWRCEDELLVLTAGHDIPSADEAEPPSFPLPRRDGDSAAEVPRA</sequence>
<evidence type="ECO:0000313" key="11">
    <source>
        <dbReference type="Proteomes" id="UP000280197"/>
    </source>
</evidence>
<evidence type="ECO:0000256" key="1">
    <source>
        <dbReference type="ARBA" id="ARBA00004127"/>
    </source>
</evidence>
<evidence type="ECO:0000256" key="2">
    <source>
        <dbReference type="ARBA" id="ARBA00022448"/>
    </source>
</evidence>
<feature type="compositionally biased region" description="Basic and acidic residues" evidence="7">
    <location>
        <begin position="653"/>
        <end position="666"/>
    </location>
</feature>
<feature type="transmembrane region" description="Helical" evidence="8">
    <location>
        <begin position="89"/>
        <end position="115"/>
    </location>
</feature>
<dbReference type="Pfam" id="PF06241">
    <property type="entry name" value="Castor_Poll_mid"/>
    <property type="match status" value="1"/>
</dbReference>
<protein>
    <submittedName>
        <fullName evidence="10">NAD-binding lipoprotein</fullName>
    </submittedName>
</protein>
<dbReference type="PROSITE" id="PS51202">
    <property type="entry name" value="RCK_C"/>
    <property type="match status" value="1"/>
</dbReference>
<accession>A0A3S9HSF0</accession>
<dbReference type="GO" id="GO:0012505">
    <property type="term" value="C:endomembrane system"/>
    <property type="evidence" value="ECO:0007669"/>
    <property type="project" value="UniProtKB-SubCell"/>
</dbReference>
<keyword evidence="11" id="KW-1185">Reference proteome</keyword>
<evidence type="ECO:0000256" key="4">
    <source>
        <dbReference type="ARBA" id="ARBA00022989"/>
    </source>
</evidence>
<feature type="transmembrane region" description="Helical" evidence="8">
    <location>
        <begin position="30"/>
        <end position="53"/>
    </location>
</feature>
<dbReference type="PANTHER" id="PTHR31563">
    <property type="entry name" value="ION CHANNEL POLLUX-RELATED"/>
    <property type="match status" value="1"/>
</dbReference>
<dbReference type="Proteomes" id="UP000280197">
    <property type="component" value="Chromosome"/>
</dbReference>
<dbReference type="InterPro" id="IPR010420">
    <property type="entry name" value="CASTOR/POLLUX/SYM8_dom"/>
</dbReference>
<keyword evidence="5" id="KW-0406">Ion transport</keyword>
<dbReference type="KEGG" id="saqu:EJC51_02160"/>
<feature type="domain" description="RCK C-terminal" evidence="9">
    <location>
        <begin position="289"/>
        <end position="373"/>
    </location>
</feature>
<reference evidence="10 11" key="1">
    <citation type="submission" date="2018-12" db="EMBL/GenBank/DDBJ databases">
        <authorList>
            <person name="Li K."/>
        </authorList>
    </citation>
    <scope>NUCLEOTIDE SEQUENCE [LARGE SCALE GENOMIC DNA]</scope>
    <source>
        <strain evidence="11">CR22</strain>
    </source>
</reference>
<dbReference type="SUPFAM" id="SSF116726">
    <property type="entry name" value="TrkA C-terminal domain-like"/>
    <property type="match status" value="1"/>
</dbReference>
<proteinExistence type="predicted"/>
<dbReference type="InterPro" id="IPR036721">
    <property type="entry name" value="RCK_C_sf"/>
</dbReference>
<feature type="region of interest" description="Disordered" evidence="7">
    <location>
        <begin position="637"/>
        <end position="666"/>
    </location>
</feature>
<dbReference type="RefSeq" id="WP_126269427.1">
    <property type="nucleotide sequence ID" value="NZ_CP034463.1"/>
</dbReference>
<evidence type="ECO:0000256" key="6">
    <source>
        <dbReference type="ARBA" id="ARBA00023136"/>
    </source>
</evidence>